<name>A0A919PZX9_9ACTN</name>
<keyword evidence="1" id="KW-1133">Transmembrane helix</keyword>
<feature type="transmembrane region" description="Helical" evidence="1">
    <location>
        <begin position="430"/>
        <end position="451"/>
    </location>
</feature>
<feature type="transmembrane region" description="Helical" evidence="1">
    <location>
        <begin position="403"/>
        <end position="423"/>
    </location>
</feature>
<feature type="transmembrane region" description="Helical" evidence="1">
    <location>
        <begin position="375"/>
        <end position="397"/>
    </location>
</feature>
<sequence>MRHRLHRSTPALLSLLVGVLALLALIPRPDSATARPSADYVIIVGVAGLRWDDVNPTDTPTMWQLAQDGAIGALSVRSARRVTCAGDGWLTLGAGNYATYTSGPITSECPPLAVSITPDGTKTGASLPDHDGVVAKNRALHWGAQPGALAEGVRCTTAVGPGAAVAAARPYGRVDRYADTVDEDVLSACALTLVDLGQIAGDDATSRAGDARRADAALATVIAARPARAVVVLAGLSDLDAGTRLHVAIAQGPGYTGGWLTSPSTSRPGYVQVVDLAPTALAALDRPIPGKLFAGGAATMSDGRPASVGRAVERLADADREASVQQRVGSTFFTLLVVAELALFVLVVPLLRWARRPAGPVAHPPAPRVVVRAAEVLLIAASLAVPAALVADLLPWWRWSSPGLGFAGVTLAALAVATLVIAWSSSRSRANAPLGGVAAVGALAVTLDVLTGARLQLNGVAGYSAAAGGRYAGVGVIGLGLLVTGVLLGGASLAQRFERRWRPFVMAVVGAVGMIVIGSPYLGADASGAVALTAGVCTAAALAVGGWLTITRLIWAVAAALAVTAGIGVLDLFRPEDQRSSVGRLLVRTQDGTAGYIARRIGEANVVTTVTSPLTILVIGTVLYVTFVLLRDWGGVRRLLGVFPPVRGALAGLVLASVLAGVVEGVSLNVLGAALATAAPLTVLACLRVLDHADDRTR</sequence>
<feature type="transmembrane region" description="Helical" evidence="1">
    <location>
        <begin position="332"/>
        <end position="354"/>
    </location>
</feature>
<feature type="transmembrane region" description="Helical" evidence="1">
    <location>
        <begin position="528"/>
        <end position="548"/>
    </location>
</feature>
<reference evidence="2" key="1">
    <citation type="submission" date="2021-01" db="EMBL/GenBank/DDBJ databases">
        <title>Whole genome shotgun sequence of Dactylosporangium siamense NBRC 106093.</title>
        <authorList>
            <person name="Komaki H."/>
            <person name="Tamura T."/>
        </authorList>
    </citation>
    <scope>NUCLEOTIDE SEQUENCE</scope>
    <source>
        <strain evidence="2">NBRC 106093</strain>
    </source>
</reference>
<comment type="caution">
    <text evidence="2">The sequence shown here is derived from an EMBL/GenBank/DDBJ whole genome shotgun (WGS) entry which is preliminary data.</text>
</comment>
<accession>A0A919PZX9</accession>
<evidence type="ECO:0000313" key="2">
    <source>
        <dbReference type="EMBL" id="GIG52341.1"/>
    </source>
</evidence>
<feature type="transmembrane region" description="Helical" evidence="1">
    <location>
        <begin position="610"/>
        <end position="630"/>
    </location>
</feature>
<keyword evidence="1" id="KW-0472">Membrane</keyword>
<gene>
    <name evidence="2" type="ORF">Dsi01nite_103820</name>
</gene>
<feature type="transmembrane region" description="Helical" evidence="1">
    <location>
        <begin position="553"/>
        <end position="573"/>
    </location>
</feature>
<proteinExistence type="predicted"/>
<dbReference type="EMBL" id="BONQ01000177">
    <property type="protein sequence ID" value="GIG52341.1"/>
    <property type="molecule type" value="Genomic_DNA"/>
</dbReference>
<feature type="transmembrane region" description="Helical" evidence="1">
    <location>
        <begin position="471"/>
        <end position="491"/>
    </location>
</feature>
<feature type="transmembrane region" description="Helical" evidence="1">
    <location>
        <begin position="642"/>
        <end position="663"/>
    </location>
</feature>
<dbReference type="Proteomes" id="UP000660611">
    <property type="component" value="Unassembled WGS sequence"/>
</dbReference>
<evidence type="ECO:0000313" key="3">
    <source>
        <dbReference type="Proteomes" id="UP000660611"/>
    </source>
</evidence>
<feature type="transmembrane region" description="Helical" evidence="1">
    <location>
        <begin position="503"/>
        <end position="522"/>
    </location>
</feature>
<dbReference type="RefSeq" id="WP_203853930.1">
    <property type="nucleotide sequence ID" value="NZ_BAAAVW010000026.1"/>
</dbReference>
<feature type="transmembrane region" description="Helical" evidence="1">
    <location>
        <begin position="669"/>
        <end position="690"/>
    </location>
</feature>
<keyword evidence="3" id="KW-1185">Reference proteome</keyword>
<dbReference type="AlphaFoldDB" id="A0A919PZX9"/>
<keyword evidence="1" id="KW-0812">Transmembrane</keyword>
<protein>
    <submittedName>
        <fullName evidence="2">Uncharacterized protein</fullName>
    </submittedName>
</protein>
<organism evidence="2 3">
    <name type="scientific">Dactylosporangium siamense</name>
    <dbReference type="NCBI Taxonomy" id="685454"/>
    <lineage>
        <taxon>Bacteria</taxon>
        <taxon>Bacillati</taxon>
        <taxon>Actinomycetota</taxon>
        <taxon>Actinomycetes</taxon>
        <taxon>Micromonosporales</taxon>
        <taxon>Micromonosporaceae</taxon>
        <taxon>Dactylosporangium</taxon>
    </lineage>
</organism>
<evidence type="ECO:0000256" key="1">
    <source>
        <dbReference type="SAM" id="Phobius"/>
    </source>
</evidence>